<accession>A0ABZ0CUH1</accession>
<evidence type="ECO:0000256" key="1">
    <source>
        <dbReference type="SAM" id="MobiDB-lite"/>
    </source>
</evidence>
<reference evidence="2 3" key="1">
    <citation type="submission" date="2023-10" db="EMBL/GenBank/DDBJ databases">
        <title>Bacteria for the degradation of biodegradable plastic PBAT(Polybutylene adipate terephthalate).</title>
        <authorList>
            <person name="Weon H.-Y."/>
            <person name="Yeon J."/>
        </authorList>
    </citation>
    <scope>NUCLEOTIDE SEQUENCE [LARGE SCALE GENOMIC DNA]</scope>
    <source>
        <strain evidence="2 3">SBD 7-3</strain>
    </source>
</reference>
<organism evidence="2 3">
    <name type="scientific">Piscinibacter gummiphilus</name>
    <dbReference type="NCBI Taxonomy" id="946333"/>
    <lineage>
        <taxon>Bacteria</taxon>
        <taxon>Pseudomonadati</taxon>
        <taxon>Pseudomonadota</taxon>
        <taxon>Betaproteobacteria</taxon>
        <taxon>Burkholderiales</taxon>
        <taxon>Sphaerotilaceae</taxon>
        <taxon>Piscinibacter</taxon>
    </lineage>
</organism>
<proteinExistence type="predicted"/>
<dbReference type="RefSeq" id="WP_316699027.1">
    <property type="nucleotide sequence ID" value="NZ_CP136336.1"/>
</dbReference>
<name>A0ABZ0CUH1_9BURK</name>
<keyword evidence="3" id="KW-1185">Reference proteome</keyword>
<evidence type="ECO:0000313" key="2">
    <source>
        <dbReference type="EMBL" id="WOB06538.1"/>
    </source>
</evidence>
<evidence type="ECO:0000313" key="3">
    <source>
        <dbReference type="Proteomes" id="UP001303946"/>
    </source>
</evidence>
<dbReference type="Proteomes" id="UP001303946">
    <property type="component" value="Chromosome"/>
</dbReference>
<protein>
    <submittedName>
        <fullName evidence="2">Uncharacterized protein</fullName>
    </submittedName>
</protein>
<dbReference type="EMBL" id="CP136336">
    <property type="protein sequence ID" value="WOB06538.1"/>
    <property type="molecule type" value="Genomic_DNA"/>
</dbReference>
<gene>
    <name evidence="2" type="ORF">RXV79_16585</name>
</gene>
<sequence>MSANKINAISAALRKLIVASGERGVSAAEVTGHTAQMIQKASAKLLDEGVVFRGRLGHRTVRFFAKQEWATAYETTKQTAATKALSRAKARAPWPADAPIHYPKDERGNPLYKHTVVPAPERDPHMPIRTVNYQPW</sequence>
<feature type="region of interest" description="Disordered" evidence="1">
    <location>
        <begin position="116"/>
        <end position="136"/>
    </location>
</feature>